<comment type="caution">
    <text evidence="1">The sequence shown here is derived from an EMBL/GenBank/DDBJ whole genome shotgun (WGS) entry which is preliminary data.</text>
</comment>
<dbReference type="AlphaFoldDB" id="A0A9N9I8K3"/>
<accession>A0A9N9I8K3</accession>
<proteinExistence type="predicted"/>
<protein>
    <submittedName>
        <fullName evidence="1">12422_t:CDS:1</fullName>
    </submittedName>
</protein>
<organism evidence="1 2">
    <name type="scientific">Funneliformis mosseae</name>
    <name type="common">Endomycorrhizal fungus</name>
    <name type="synonym">Glomus mosseae</name>
    <dbReference type="NCBI Taxonomy" id="27381"/>
    <lineage>
        <taxon>Eukaryota</taxon>
        <taxon>Fungi</taxon>
        <taxon>Fungi incertae sedis</taxon>
        <taxon>Mucoromycota</taxon>
        <taxon>Glomeromycotina</taxon>
        <taxon>Glomeromycetes</taxon>
        <taxon>Glomerales</taxon>
        <taxon>Glomeraceae</taxon>
        <taxon>Funneliformis</taxon>
    </lineage>
</organism>
<keyword evidence="2" id="KW-1185">Reference proteome</keyword>
<evidence type="ECO:0000313" key="2">
    <source>
        <dbReference type="Proteomes" id="UP000789375"/>
    </source>
</evidence>
<reference evidence="1" key="1">
    <citation type="submission" date="2021-06" db="EMBL/GenBank/DDBJ databases">
        <authorList>
            <person name="Kallberg Y."/>
            <person name="Tangrot J."/>
            <person name="Rosling A."/>
        </authorList>
    </citation>
    <scope>NUCLEOTIDE SEQUENCE</scope>
    <source>
        <strain evidence="1">87-6 pot B 2015</strain>
    </source>
</reference>
<dbReference type="Proteomes" id="UP000789375">
    <property type="component" value="Unassembled WGS sequence"/>
</dbReference>
<feature type="non-terminal residue" evidence="1">
    <location>
        <position position="1"/>
    </location>
</feature>
<gene>
    <name evidence="1" type="ORF">FMOSSE_LOCUS15241</name>
</gene>
<dbReference type="EMBL" id="CAJVPP010014602">
    <property type="protein sequence ID" value="CAG8724610.1"/>
    <property type="molecule type" value="Genomic_DNA"/>
</dbReference>
<feature type="non-terminal residue" evidence="1">
    <location>
        <position position="48"/>
    </location>
</feature>
<sequence length="48" mass="5484">KAGSCTVIFEGEGIEHRHSKQRIEVFECICQVMLAVHDSIEISFFDPF</sequence>
<name>A0A9N9I8K3_FUNMO</name>
<evidence type="ECO:0000313" key="1">
    <source>
        <dbReference type="EMBL" id="CAG8724610.1"/>
    </source>
</evidence>